<dbReference type="PANTHER" id="PTHR30146">
    <property type="entry name" value="LACI-RELATED TRANSCRIPTIONAL REPRESSOR"/>
    <property type="match status" value="1"/>
</dbReference>
<dbReference type="SMART" id="SM00354">
    <property type="entry name" value="HTH_LACI"/>
    <property type="match status" value="1"/>
</dbReference>
<evidence type="ECO:0000313" key="6">
    <source>
        <dbReference type="Proteomes" id="UP000267081"/>
    </source>
</evidence>
<comment type="caution">
    <text evidence="5">The sequence shown here is derived from an EMBL/GenBank/DDBJ whole genome shotgun (WGS) entry which is preliminary data.</text>
</comment>
<dbReference type="EMBL" id="RSEC01000058">
    <property type="protein sequence ID" value="RSD14092.1"/>
    <property type="molecule type" value="Genomic_DNA"/>
</dbReference>
<dbReference type="Pfam" id="PF00356">
    <property type="entry name" value="LacI"/>
    <property type="match status" value="1"/>
</dbReference>
<gene>
    <name evidence="5" type="ORF">EIY87_31110</name>
</gene>
<dbReference type="InterPro" id="IPR046335">
    <property type="entry name" value="LacI/GalR-like_sensor"/>
</dbReference>
<keyword evidence="3" id="KW-0804">Transcription</keyword>
<reference evidence="5 6" key="1">
    <citation type="submission" date="2018-12" db="EMBL/GenBank/DDBJ databases">
        <title>Amycolatopsis eburnea sp. nov. actinomycete associate with arbuscular mycorrhiza fungal spore.</title>
        <authorList>
            <person name="Lumyong S."/>
            <person name="Chaiya L."/>
        </authorList>
    </citation>
    <scope>NUCLEOTIDE SEQUENCE [LARGE SCALE GENOMIC DNA]</scope>
    <source>
        <strain evidence="5 6">GLM-1</strain>
    </source>
</reference>
<dbReference type="GO" id="GO:0000976">
    <property type="term" value="F:transcription cis-regulatory region binding"/>
    <property type="evidence" value="ECO:0007669"/>
    <property type="project" value="TreeGrafter"/>
</dbReference>
<dbReference type="GO" id="GO:0003700">
    <property type="term" value="F:DNA-binding transcription factor activity"/>
    <property type="evidence" value="ECO:0007669"/>
    <property type="project" value="TreeGrafter"/>
</dbReference>
<dbReference type="PROSITE" id="PS50932">
    <property type="entry name" value="HTH_LACI_2"/>
    <property type="match status" value="1"/>
</dbReference>
<dbReference type="RefSeq" id="WP_125313366.1">
    <property type="nucleotide sequence ID" value="NZ_RSEC01000058.1"/>
</dbReference>
<keyword evidence="6" id="KW-1185">Reference proteome</keyword>
<dbReference type="Gene3D" id="1.10.260.40">
    <property type="entry name" value="lambda repressor-like DNA-binding domains"/>
    <property type="match status" value="1"/>
</dbReference>
<evidence type="ECO:0000256" key="1">
    <source>
        <dbReference type="ARBA" id="ARBA00023015"/>
    </source>
</evidence>
<dbReference type="CDD" id="cd06267">
    <property type="entry name" value="PBP1_LacI_sugar_binding-like"/>
    <property type="match status" value="1"/>
</dbReference>
<proteinExistence type="predicted"/>
<dbReference type="SUPFAM" id="SSF47413">
    <property type="entry name" value="lambda repressor-like DNA-binding domains"/>
    <property type="match status" value="1"/>
</dbReference>
<keyword evidence="1" id="KW-0805">Transcription regulation</keyword>
<evidence type="ECO:0000259" key="4">
    <source>
        <dbReference type="PROSITE" id="PS50932"/>
    </source>
</evidence>
<dbReference type="InterPro" id="IPR010982">
    <property type="entry name" value="Lambda_DNA-bd_dom_sf"/>
</dbReference>
<organism evidence="5 6">
    <name type="scientific">Amycolatopsis eburnea</name>
    <dbReference type="NCBI Taxonomy" id="2267691"/>
    <lineage>
        <taxon>Bacteria</taxon>
        <taxon>Bacillati</taxon>
        <taxon>Actinomycetota</taxon>
        <taxon>Actinomycetes</taxon>
        <taxon>Pseudonocardiales</taxon>
        <taxon>Pseudonocardiaceae</taxon>
        <taxon>Amycolatopsis</taxon>
    </lineage>
</organism>
<evidence type="ECO:0000256" key="3">
    <source>
        <dbReference type="ARBA" id="ARBA00023163"/>
    </source>
</evidence>
<dbReference type="PANTHER" id="PTHR30146:SF153">
    <property type="entry name" value="LACTOSE OPERON REPRESSOR"/>
    <property type="match status" value="1"/>
</dbReference>
<name>A0A3R9F784_9PSEU</name>
<sequence length="335" mass="35484">MPTLQDVADAAGVSRSVASRVLTGDSRARVSEATRTRVREAAEALQYVPSHRARALRFRRSGAVGLIVPDVTNAVFADMVGGVQDRAREAGMSVLLGQVDPPPSGHGHLRELVAEGRVDGVLLQRREDLDDAALAEVLGDDVPVVLINSRLPDRSGSVVLDDVAGARLATRHLIELGHERIGHLAGVPHHDTAVRRHQGYLETMAEAGLTIELEWVVRAGWEAAAGAEAASRILGAPRRPTALVVSSVNAAVGAVSALGRAGVRVPDDMSVVTVLDTWVAQAWNPALTTVRLPLRELGRAACGVLIEHLGGTPLRDLVVADPAPRLVLRESTRAL</sequence>
<dbReference type="CDD" id="cd01392">
    <property type="entry name" value="HTH_LacI"/>
    <property type="match status" value="1"/>
</dbReference>
<dbReference type="Proteomes" id="UP000267081">
    <property type="component" value="Unassembled WGS sequence"/>
</dbReference>
<dbReference type="InterPro" id="IPR028082">
    <property type="entry name" value="Peripla_BP_I"/>
</dbReference>
<protein>
    <submittedName>
        <fullName evidence="5">LacI family transcriptional regulator</fullName>
    </submittedName>
</protein>
<dbReference type="AlphaFoldDB" id="A0A3R9F784"/>
<dbReference type="OrthoDB" id="9785139at2"/>
<dbReference type="Pfam" id="PF13377">
    <property type="entry name" value="Peripla_BP_3"/>
    <property type="match status" value="1"/>
</dbReference>
<keyword evidence="2" id="KW-0238">DNA-binding</keyword>
<dbReference type="Gene3D" id="3.40.50.2300">
    <property type="match status" value="2"/>
</dbReference>
<dbReference type="SUPFAM" id="SSF53822">
    <property type="entry name" value="Periplasmic binding protein-like I"/>
    <property type="match status" value="1"/>
</dbReference>
<evidence type="ECO:0000256" key="2">
    <source>
        <dbReference type="ARBA" id="ARBA00023125"/>
    </source>
</evidence>
<evidence type="ECO:0000313" key="5">
    <source>
        <dbReference type="EMBL" id="RSD14092.1"/>
    </source>
</evidence>
<dbReference type="InterPro" id="IPR000843">
    <property type="entry name" value="HTH_LacI"/>
</dbReference>
<feature type="domain" description="HTH lacI-type" evidence="4">
    <location>
        <begin position="2"/>
        <end position="58"/>
    </location>
</feature>
<accession>A0A3R9F784</accession>